<feature type="compositionally biased region" description="Basic and acidic residues" evidence="1">
    <location>
        <begin position="163"/>
        <end position="177"/>
    </location>
</feature>
<accession>A0A8H5A070</accession>
<feature type="compositionally biased region" description="Basic and acidic residues" evidence="1">
    <location>
        <begin position="124"/>
        <end position="146"/>
    </location>
</feature>
<dbReference type="Proteomes" id="UP000573603">
    <property type="component" value="Unassembled WGS sequence"/>
</dbReference>
<feature type="region of interest" description="Disordered" evidence="1">
    <location>
        <begin position="124"/>
        <end position="177"/>
    </location>
</feature>
<comment type="caution">
    <text evidence="2">The sequence shown here is derived from an EMBL/GenBank/DDBJ whole genome shotgun (WGS) entry which is preliminary data.</text>
</comment>
<sequence length="177" mass="19934">MMAQIAHTRLGAREAVTARTVLVTAGYSTLRHHPPEGIIWAPNPDGHDAGALGVNARKVHRDKSSADAPIARVQSRPRQPPKVNGPHGSHRPSSIPDISNCQYCISHLQRQALIHHYQSTIARHDAHTTTTRRCPDDDRRVPNDRRRPSKLAPTMQVPFTNERANERRNNESDRRLR</sequence>
<evidence type="ECO:0000256" key="1">
    <source>
        <dbReference type="SAM" id="MobiDB-lite"/>
    </source>
</evidence>
<evidence type="ECO:0000313" key="2">
    <source>
        <dbReference type="EMBL" id="KAF5254865.1"/>
    </source>
</evidence>
<gene>
    <name evidence="2" type="ORF">FANTH_361</name>
</gene>
<proteinExistence type="predicted"/>
<dbReference type="EMBL" id="JABEVY010000013">
    <property type="protein sequence ID" value="KAF5254865.1"/>
    <property type="molecule type" value="Genomic_DNA"/>
</dbReference>
<keyword evidence="3" id="KW-1185">Reference proteome</keyword>
<protein>
    <submittedName>
        <fullName evidence="2">Uncharacterized protein</fullName>
    </submittedName>
</protein>
<organism evidence="2 3">
    <name type="scientific">Fusarium anthophilum</name>
    <dbReference type="NCBI Taxonomy" id="48485"/>
    <lineage>
        <taxon>Eukaryota</taxon>
        <taxon>Fungi</taxon>
        <taxon>Dikarya</taxon>
        <taxon>Ascomycota</taxon>
        <taxon>Pezizomycotina</taxon>
        <taxon>Sordariomycetes</taxon>
        <taxon>Hypocreomycetidae</taxon>
        <taxon>Hypocreales</taxon>
        <taxon>Nectriaceae</taxon>
        <taxon>Fusarium</taxon>
        <taxon>Fusarium fujikuroi species complex</taxon>
    </lineage>
</organism>
<evidence type="ECO:0000313" key="3">
    <source>
        <dbReference type="Proteomes" id="UP000573603"/>
    </source>
</evidence>
<feature type="region of interest" description="Disordered" evidence="1">
    <location>
        <begin position="59"/>
        <end position="95"/>
    </location>
</feature>
<dbReference type="AlphaFoldDB" id="A0A8H5A070"/>
<reference evidence="2 3" key="1">
    <citation type="journal article" date="2020" name="BMC Genomics">
        <title>Correction to: Identification and distribution of gene clusters required for synthesis of sphingolipid metabolism inhibitors in diverse species of the filamentous fungus Fusarium.</title>
        <authorList>
            <person name="Kim H.S."/>
            <person name="Lohmar J.M."/>
            <person name="Busman M."/>
            <person name="Brown D.W."/>
            <person name="Naumann T.A."/>
            <person name="Divon H.H."/>
            <person name="Lysoe E."/>
            <person name="Uhlig S."/>
            <person name="Proctor R.H."/>
        </authorList>
    </citation>
    <scope>NUCLEOTIDE SEQUENCE [LARGE SCALE GENOMIC DNA]</scope>
    <source>
        <strain evidence="2 3">NRRL 25214</strain>
    </source>
</reference>
<name>A0A8H5A070_9HYPO</name>